<evidence type="ECO:0000313" key="3">
    <source>
        <dbReference type="Proteomes" id="UP000294155"/>
    </source>
</evidence>
<keyword evidence="3" id="KW-1185">Reference proteome</keyword>
<comment type="caution">
    <text evidence="2">The sequence shown here is derived from an EMBL/GenBank/DDBJ whole genome shotgun (WGS) entry which is preliminary data.</text>
</comment>
<evidence type="ECO:0000256" key="1">
    <source>
        <dbReference type="SAM" id="SignalP"/>
    </source>
</evidence>
<feature type="chain" id="PRO_5020712805" description="VOC family protein" evidence="1">
    <location>
        <begin position="23"/>
        <end position="193"/>
    </location>
</feature>
<reference evidence="2 3" key="1">
    <citation type="submission" date="2019-02" db="EMBL/GenBank/DDBJ databases">
        <title>Bacterial novel species isolated from soil.</title>
        <authorList>
            <person name="Jung H.-Y."/>
        </authorList>
    </citation>
    <scope>NUCLEOTIDE SEQUENCE [LARGE SCALE GENOMIC DNA]</scope>
    <source>
        <strain evidence="2 3">1-3-3-3</strain>
    </source>
</reference>
<gene>
    <name evidence="2" type="ORF">EWM57_18710</name>
</gene>
<dbReference type="OrthoDB" id="4548523at2"/>
<keyword evidence="1" id="KW-0732">Signal</keyword>
<name>A0A4Q5L761_9BACT</name>
<feature type="signal peptide" evidence="1">
    <location>
        <begin position="1"/>
        <end position="22"/>
    </location>
</feature>
<dbReference type="AlphaFoldDB" id="A0A4Q5L761"/>
<sequence length="193" mass="21511">MKHPYWIALSLLGLVVSTEGLAQTLPAVRPAPEPPLQFAAQKTVLYPIRDSTKMAAAVAWYSSFFAQQPVTVGRDGRYPYAVYSVDGVEVRLETNPRFLQLKEPVFYWVLPTPADVTRKYNSLDANPDNKFERGLFRTVRQLEDHKPDGSLTLTAGAAVTEVREFVVLDPAGNQVGVINNPIYPPTTTPDEHR</sequence>
<dbReference type="Proteomes" id="UP000294155">
    <property type="component" value="Unassembled WGS sequence"/>
</dbReference>
<dbReference type="SUPFAM" id="SSF54593">
    <property type="entry name" value="Glyoxalase/Bleomycin resistance protein/Dihydroxybiphenyl dioxygenase"/>
    <property type="match status" value="1"/>
</dbReference>
<protein>
    <recommendedName>
        <fullName evidence="4">VOC family protein</fullName>
    </recommendedName>
</protein>
<dbReference type="EMBL" id="SEWE01000057">
    <property type="protein sequence ID" value="RYU76407.1"/>
    <property type="molecule type" value="Genomic_DNA"/>
</dbReference>
<evidence type="ECO:0000313" key="2">
    <source>
        <dbReference type="EMBL" id="RYU76407.1"/>
    </source>
</evidence>
<proteinExistence type="predicted"/>
<dbReference type="RefSeq" id="WP_129922835.1">
    <property type="nucleotide sequence ID" value="NZ_SEWE01000057.1"/>
</dbReference>
<organism evidence="2 3">
    <name type="scientific">Hymenobacter persicinus</name>
    <dbReference type="NCBI Taxonomy" id="2025506"/>
    <lineage>
        <taxon>Bacteria</taxon>
        <taxon>Pseudomonadati</taxon>
        <taxon>Bacteroidota</taxon>
        <taxon>Cytophagia</taxon>
        <taxon>Cytophagales</taxon>
        <taxon>Hymenobacteraceae</taxon>
        <taxon>Hymenobacter</taxon>
    </lineage>
</organism>
<dbReference type="InterPro" id="IPR029068">
    <property type="entry name" value="Glyas_Bleomycin-R_OHBP_Dase"/>
</dbReference>
<evidence type="ECO:0008006" key="4">
    <source>
        <dbReference type="Google" id="ProtNLM"/>
    </source>
</evidence>
<accession>A0A4Q5L761</accession>